<dbReference type="InterPro" id="IPR013103">
    <property type="entry name" value="RVT_2"/>
</dbReference>
<feature type="domain" description="Reverse transcriptase Ty1/copia-type" evidence="2">
    <location>
        <begin position="87"/>
        <end position="160"/>
    </location>
</feature>
<dbReference type="Pfam" id="PF07727">
    <property type="entry name" value="RVT_2"/>
    <property type="match status" value="1"/>
</dbReference>
<accession>A0A5P1EE77</accession>
<dbReference type="Proteomes" id="UP000243459">
    <property type="component" value="Chromosome 7"/>
</dbReference>
<reference evidence="4" key="1">
    <citation type="journal article" date="2017" name="Nat. Commun.">
        <title>The asparagus genome sheds light on the origin and evolution of a young Y chromosome.</title>
        <authorList>
            <person name="Harkess A."/>
            <person name="Zhou J."/>
            <person name="Xu C."/>
            <person name="Bowers J.E."/>
            <person name="Van der Hulst R."/>
            <person name="Ayyampalayam S."/>
            <person name="Mercati F."/>
            <person name="Riccardi P."/>
            <person name="McKain M.R."/>
            <person name="Kakrana A."/>
            <person name="Tang H."/>
            <person name="Ray J."/>
            <person name="Groenendijk J."/>
            <person name="Arikit S."/>
            <person name="Mathioni S.M."/>
            <person name="Nakano M."/>
            <person name="Shan H."/>
            <person name="Telgmann-Rauber A."/>
            <person name="Kanno A."/>
            <person name="Yue Z."/>
            <person name="Chen H."/>
            <person name="Li W."/>
            <person name="Chen Y."/>
            <person name="Xu X."/>
            <person name="Zhang Y."/>
            <person name="Luo S."/>
            <person name="Chen H."/>
            <person name="Gao J."/>
            <person name="Mao Z."/>
            <person name="Pires J.C."/>
            <person name="Luo M."/>
            <person name="Kudrna D."/>
            <person name="Wing R.A."/>
            <person name="Meyers B.C."/>
            <person name="Yi K."/>
            <person name="Kong H."/>
            <person name="Lavrijsen P."/>
            <person name="Sunseri F."/>
            <person name="Falavigna A."/>
            <person name="Ye Y."/>
            <person name="Leebens-Mack J.H."/>
            <person name="Chen G."/>
        </authorList>
    </citation>
    <scope>NUCLEOTIDE SEQUENCE [LARGE SCALE GENOMIC DNA]</scope>
    <source>
        <strain evidence="4">cv. DH0086</strain>
    </source>
</reference>
<evidence type="ECO:0000313" key="3">
    <source>
        <dbReference type="EMBL" id="ONK64083.1"/>
    </source>
</evidence>
<name>A0A5P1EE77_ASPOF</name>
<dbReference type="EMBL" id="CM007387">
    <property type="protein sequence ID" value="ONK64083.1"/>
    <property type="molecule type" value="Genomic_DNA"/>
</dbReference>
<proteinExistence type="predicted"/>
<evidence type="ECO:0000259" key="2">
    <source>
        <dbReference type="Pfam" id="PF07727"/>
    </source>
</evidence>
<organism evidence="3 4">
    <name type="scientific">Asparagus officinalis</name>
    <name type="common">Garden asparagus</name>
    <dbReference type="NCBI Taxonomy" id="4686"/>
    <lineage>
        <taxon>Eukaryota</taxon>
        <taxon>Viridiplantae</taxon>
        <taxon>Streptophyta</taxon>
        <taxon>Embryophyta</taxon>
        <taxon>Tracheophyta</taxon>
        <taxon>Spermatophyta</taxon>
        <taxon>Magnoliopsida</taxon>
        <taxon>Liliopsida</taxon>
        <taxon>Asparagales</taxon>
        <taxon>Asparagaceae</taxon>
        <taxon>Asparagoideae</taxon>
        <taxon>Asparagus</taxon>
    </lineage>
</organism>
<evidence type="ECO:0000256" key="1">
    <source>
        <dbReference type="SAM" id="MobiDB-lite"/>
    </source>
</evidence>
<protein>
    <recommendedName>
        <fullName evidence="2">Reverse transcriptase Ty1/copia-type domain-containing protein</fullName>
    </recommendedName>
</protein>
<dbReference type="Gramene" id="ONK64083">
    <property type="protein sequence ID" value="ONK64083"/>
    <property type="gene ID" value="A4U43_C07F21910"/>
</dbReference>
<feature type="region of interest" description="Disordered" evidence="1">
    <location>
        <begin position="1"/>
        <end position="23"/>
    </location>
</feature>
<keyword evidence="4" id="KW-1185">Reference proteome</keyword>
<feature type="compositionally biased region" description="Basic and acidic residues" evidence="1">
    <location>
        <begin position="1"/>
        <end position="20"/>
    </location>
</feature>
<dbReference type="OMA" id="NSIRWME"/>
<sequence>MTDGHLEDTMDGETQEHGHVQESIAANRPRMVIRRLTTYNDVIVAYALSIEVVDDMVPSTFREAESSSNSIRWMEAMEEEIRSLQKNDTWKLAKLPKGKKAIGCKWVYMKKDGSSIGDIRYKDKFVAKGYAQLEGIDYNKIFSSVVKHSSIQILLALVAQLD</sequence>
<dbReference type="AlphaFoldDB" id="A0A5P1EE77"/>
<evidence type="ECO:0000313" key="4">
    <source>
        <dbReference type="Proteomes" id="UP000243459"/>
    </source>
</evidence>
<gene>
    <name evidence="3" type="ORF">A4U43_C07F21910</name>
</gene>